<evidence type="ECO:0000256" key="1">
    <source>
        <dbReference type="ARBA" id="ARBA00004127"/>
    </source>
</evidence>
<comment type="subcellular location">
    <subcellularLocation>
        <location evidence="1">Endomembrane system</location>
        <topology evidence="1">Multi-pass membrane protein</topology>
    </subcellularLocation>
    <subcellularLocation>
        <location evidence="5">Membrane</location>
        <topology evidence="5">Multi-pass membrane protein</topology>
    </subcellularLocation>
</comment>
<dbReference type="NCBIfam" id="TIGR01974">
    <property type="entry name" value="NDH_I_L"/>
    <property type="match status" value="1"/>
</dbReference>
<evidence type="ECO:0000256" key="2">
    <source>
        <dbReference type="ARBA" id="ARBA00022692"/>
    </source>
</evidence>
<feature type="transmembrane region" description="Helical" evidence="7">
    <location>
        <begin position="554"/>
        <end position="573"/>
    </location>
</feature>
<feature type="transmembrane region" description="Helical" evidence="7">
    <location>
        <begin position="332"/>
        <end position="350"/>
    </location>
</feature>
<dbReference type="InterPro" id="IPR003945">
    <property type="entry name" value="NU5C-like"/>
</dbReference>
<dbReference type="GO" id="GO:0008137">
    <property type="term" value="F:NADH dehydrogenase (ubiquinone) activity"/>
    <property type="evidence" value="ECO:0007669"/>
    <property type="project" value="InterPro"/>
</dbReference>
<feature type="transmembrane region" description="Helical" evidence="7">
    <location>
        <begin position="116"/>
        <end position="133"/>
    </location>
</feature>
<feature type="domain" description="NADH-Ubiquinone oxidoreductase (complex I) chain 5 N-terminal" evidence="9">
    <location>
        <begin position="67"/>
        <end position="117"/>
    </location>
</feature>
<dbReference type="PANTHER" id="PTHR42829">
    <property type="entry name" value="NADH-UBIQUINONE OXIDOREDUCTASE CHAIN 5"/>
    <property type="match status" value="1"/>
</dbReference>
<dbReference type="GO" id="GO:0042773">
    <property type="term" value="P:ATP synthesis coupled electron transport"/>
    <property type="evidence" value="ECO:0007669"/>
    <property type="project" value="InterPro"/>
</dbReference>
<feature type="region of interest" description="Disordered" evidence="6">
    <location>
        <begin position="518"/>
        <end position="546"/>
    </location>
</feature>
<evidence type="ECO:0000256" key="3">
    <source>
        <dbReference type="ARBA" id="ARBA00022989"/>
    </source>
</evidence>
<dbReference type="Pfam" id="PF00361">
    <property type="entry name" value="Proton_antipo_M"/>
    <property type="match status" value="1"/>
</dbReference>
<dbReference type="GO" id="GO:0003954">
    <property type="term" value="F:NADH dehydrogenase activity"/>
    <property type="evidence" value="ECO:0007669"/>
    <property type="project" value="TreeGrafter"/>
</dbReference>
<evidence type="ECO:0000256" key="7">
    <source>
        <dbReference type="SAM" id="Phobius"/>
    </source>
</evidence>
<dbReference type="InterPro" id="IPR018393">
    <property type="entry name" value="NADHpl_OxRdtase_5_subgr"/>
</dbReference>
<evidence type="ECO:0000313" key="10">
    <source>
        <dbReference type="EMBL" id="CAA9537353.1"/>
    </source>
</evidence>
<dbReference type="PANTHER" id="PTHR42829:SF2">
    <property type="entry name" value="NADH-UBIQUINONE OXIDOREDUCTASE CHAIN 5"/>
    <property type="match status" value="1"/>
</dbReference>
<keyword evidence="3 7" id="KW-1133">Transmembrane helix</keyword>
<evidence type="ECO:0000259" key="8">
    <source>
        <dbReference type="Pfam" id="PF00361"/>
    </source>
</evidence>
<proteinExistence type="predicted"/>
<dbReference type="AlphaFoldDB" id="A0A6J4U0C2"/>
<feature type="transmembrane region" description="Helical" evidence="7">
    <location>
        <begin position="276"/>
        <end position="297"/>
    </location>
</feature>
<feature type="transmembrane region" description="Helical" evidence="7">
    <location>
        <begin position="413"/>
        <end position="438"/>
    </location>
</feature>
<feature type="transmembrane region" description="Helical" evidence="7">
    <location>
        <begin position="207"/>
        <end position="225"/>
    </location>
</feature>
<dbReference type="GO" id="GO:0016020">
    <property type="term" value="C:membrane"/>
    <property type="evidence" value="ECO:0007669"/>
    <property type="project" value="UniProtKB-SubCell"/>
</dbReference>
<sequence length="686" mass="74532">MERWLFLIPLLPLLAFAVNILLGRGVIRANAHWVAAPAVFGSFLLALLVLRQLYETGEPISQHLFTWIPAGDFVVDVNLYADQLTAIMLVVVSSVGFLVHVYSVGYMHGDGGYYRFFSYLPLFVFSMLMLVLADNFLLLFVFWEGVGLCSYLLIGFWFKRRSAADAAKKAFIVNRVGDLGFGLGIMWIFAVFGTISFQEVFSAAPEVAVGTLTGIALLLFLGACGKSAQFPLHVWLPDAMEGPTPVSALIHAATMVTAGIYLVARAQPIFELAPTALVVVTIVGAFTAFMAATIGMVQNDIKRVVAYSTLSQLGYMAFALGVGAWVGAIFHLLTHAFFKALLFLGSGSVIHGMHEEQDIRRMGGLRKYMPVTAGTFLIAALANAGVVPFAGFWSKDEIILSAWVSEHQPIGQIASVVGLVAAFFTGLYMFRLVFLVFFGPERFDNTQVHPHESPASMSLPLVLLAVPSLLIGFVGFPPEEGPIHSFLEPVFAHGEEADHSEEAPAEIASLVFLQEEPAGEEHEPTGEQDAEAGGTAVDEGSGEEEHHVSTATKLTFAIISSVVALAGIAVAAVNYRNVRTAEEVVAIDQRLTRGSYGLLFNKWWWDELYDRVFVRPFRGLSDWLWRVVDEGIIDAAVNGLAAGIGGVSQRLRHVQTGLVANYALAIALGMVVMVGIYLGFFSDLLR</sequence>
<keyword evidence="2 5" id="KW-0812">Transmembrane</keyword>
<evidence type="ECO:0000256" key="4">
    <source>
        <dbReference type="ARBA" id="ARBA00023136"/>
    </source>
</evidence>
<dbReference type="InterPro" id="IPR001750">
    <property type="entry name" value="ND/Mrp_TM"/>
</dbReference>
<feature type="domain" description="NADH:quinone oxidoreductase/Mrp antiporter transmembrane" evidence="8">
    <location>
        <begin position="133"/>
        <end position="408"/>
    </location>
</feature>
<feature type="transmembrane region" description="Helical" evidence="7">
    <location>
        <begin position="246"/>
        <end position="264"/>
    </location>
</feature>
<evidence type="ECO:0000256" key="5">
    <source>
        <dbReference type="RuleBase" id="RU000320"/>
    </source>
</evidence>
<dbReference type="Gene3D" id="1.20.5.2700">
    <property type="match status" value="1"/>
</dbReference>
<feature type="transmembrane region" description="Helical" evidence="7">
    <location>
        <begin position="371"/>
        <end position="393"/>
    </location>
</feature>
<dbReference type="EMBL" id="CADCWF010000019">
    <property type="protein sequence ID" value="CAA9537353.1"/>
    <property type="molecule type" value="Genomic_DNA"/>
</dbReference>
<dbReference type="GO" id="GO:0012505">
    <property type="term" value="C:endomembrane system"/>
    <property type="evidence" value="ECO:0007669"/>
    <property type="project" value="UniProtKB-SubCell"/>
</dbReference>
<dbReference type="EC" id="1.6.5.3" evidence="10"/>
<protein>
    <submittedName>
        <fullName evidence="10">NADH-ubiquinone oxidoreductase chain L</fullName>
        <ecNumber evidence="10">1.6.5.3</ecNumber>
    </submittedName>
</protein>
<feature type="transmembrane region" description="Helical" evidence="7">
    <location>
        <begin position="304"/>
        <end position="326"/>
    </location>
</feature>
<dbReference type="GO" id="GO:0015990">
    <property type="term" value="P:electron transport coupled proton transport"/>
    <property type="evidence" value="ECO:0007669"/>
    <property type="project" value="TreeGrafter"/>
</dbReference>
<dbReference type="PRINTS" id="PR01435">
    <property type="entry name" value="NPOXDRDTASE5"/>
</dbReference>
<feature type="transmembrane region" description="Helical" evidence="7">
    <location>
        <begin position="659"/>
        <end position="680"/>
    </location>
</feature>
<dbReference type="Pfam" id="PF00662">
    <property type="entry name" value="Proton_antipo_N"/>
    <property type="match status" value="1"/>
</dbReference>
<feature type="transmembrane region" description="Helical" evidence="7">
    <location>
        <begin position="34"/>
        <end position="54"/>
    </location>
</feature>
<keyword evidence="4 7" id="KW-0472">Membrane</keyword>
<keyword evidence="10" id="KW-0830">Ubiquinone</keyword>
<dbReference type="NCBIfam" id="NF005141">
    <property type="entry name" value="PRK06590.1"/>
    <property type="match status" value="1"/>
</dbReference>
<keyword evidence="10" id="KW-0560">Oxidoreductase</keyword>
<reference evidence="10" key="1">
    <citation type="submission" date="2020-02" db="EMBL/GenBank/DDBJ databases">
        <authorList>
            <person name="Meier V. D."/>
        </authorList>
    </citation>
    <scope>NUCLEOTIDE SEQUENCE</scope>
    <source>
        <strain evidence="10">AVDCRST_MAG59</strain>
    </source>
</reference>
<feature type="transmembrane region" description="Helical" evidence="7">
    <location>
        <begin position="179"/>
        <end position="201"/>
    </location>
</feature>
<feature type="transmembrane region" description="Helical" evidence="7">
    <location>
        <begin position="139"/>
        <end position="158"/>
    </location>
</feature>
<dbReference type="InterPro" id="IPR001516">
    <property type="entry name" value="Proton_antipo_N"/>
</dbReference>
<organism evidence="10">
    <name type="scientific">uncultured Thermomicrobiales bacterium</name>
    <dbReference type="NCBI Taxonomy" id="1645740"/>
    <lineage>
        <taxon>Bacteria</taxon>
        <taxon>Pseudomonadati</taxon>
        <taxon>Thermomicrobiota</taxon>
        <taxon>Thermomicrobia</taxon>
        <taxon>Thermomicrobiales</taxon>
        <taxon>environmental samples</taxon>
    </lineage>
</organism>
<evidence type="ECO:0000259" key="9">
    <source>
        <dbReference type="Pfam" id="PF00662"/>
    </source>
</evidence>
<evidence type="ECO:0000256" key="6">
    <source>
        <dbReference type="SAM" id="MobiDB-lite"/>
    </source>
</evidence>
<feature type="transmembrane region" description="Helical" evidence="7">
    <location>
        <begin position="6"/>
        <end position="27"/>
    </location>
</feature>
<name>A0A6J4U0C2_9BACT</name>
<dbReference type="PRINTS" id="PR01434">
    <property type="entry name" value="NADHDHGNASE5"/>
</dbReference>
<accession>A0A6J4U0C2</accession>
<feature type="transmembrane region" description="Helical" evidence="7">
    <location>
        <begin position="459"/>
        <end position="476"/>
    </location>
</feature>
<feature type="transmembrane region" description="Helical" evidence="7">
    <location>
        <begin position="84"/>
        <end position="104"/>
    </location>
</feature>
<gene>
    <name evidence="10" type="ORF">AVDCRST_MAG59-445</name>
</gene>